<accession>A0A7C4RR86</accession>
<dbReference type="NCBIfam" id="TIGR00029">
    <property type="entry name" value="S20"/>
    <property type="match status" value="1"/>
</dbReference>
<keyword evidence="4 8" id="KW-0694">RNA-binding</keyword>
<evidence type="ECO:0000256" key="6">
    <source>
        <dbReference type="ARBA" id="ARBA00023274"/>
    </source>
</evidence>
<evidence type="ECO:0000256" key="7">
    <source>
        <dbReference type="ARBA" id="ARBA00035136"/>
    </source>
</evidence>
<sequence>MANHKSEIKRAKQNEVRRLRNRSNKSRVKTAVKAVRLTVAEAALDRIEADLNAAKSIIDRAAQKGVIHRRTAARKISRLTRLVNTAKQS</sequence>
<keyword evidence="9" id="KW-0175">Coiled coil</keyword>
<proteinExistence type="inferred from homology"/>
<dbReference type="GO" id="GO:0003735">
    <property type="term" value="F:structural constituent of ribosome"/>
    <property type="evidence" value="ECO:0007669"/>
    <property type="project" value="InterPro"/>
</dbReference>
<feature type="compositionally biased region" description="Basic residues" evidence="10">
    <location>
        <begin position="19"/>
        <end position="28"/>
    </location>
</feature>
<evidence type="ECO:0000313" key="11">
    <source>
        <dbReference type="EMBL" id="HGU32156.1"/>
    </source>
</evidence>
<evidence type="ECO:0000256" key="10">
    <source>
        <dbReference type="SAM" id="MobiDB-lite"/>
    </source>
</evidence>
<reference evidence="11" key="1">
    <citation type="journal article" date="2020" name="mSystems">
        <title>Genome- and Community-Level Interaction Insights into Carbon Utilization and Element Cycling Functions of Hydrothermarchaeota in Hydrothermal Sediment.</title>
        <authorList>
            <person name="Zhou Z."/>
            <person name="Liu Y."/>
            <person name="Xu W."/>
            <person name="Pan J."/>
            <person name="Luo Z.H."/>
            <person name="Li M."/>
        </authorList>
    </citation>
    <scope>NUCLEOTIDE SEQUENCE [LARGE SCALE GENOMIC DNA]</scope>
    <source>
        <strain evidence="11">SpSt-477</strain>
    </source>
</reference>
<feature type="compositionally biased region" description="Basic and acidic residues" evidence="10">
    <location>
        <begin position="1"/>
        <end position="18"/>
    </location>
</feature>
<keyword evidence="5 8" id="KW-0689">Ribosomal protein</keyword>
<dbReference type="GO" id="GO:0005829">
    <property type="term" value="C:cytosol"/>
    <property type="evidence" value="ECO:0007669"/>
    <property type="project" value="TreeGrafter"/>
</dbReference>
<feature type="region of interest" description="Disordered" evidence="10">
    <location>
        <begin position="1"/>
        <end position="28"/>
    </location>
</feature>
<protein>
    <recommendedName>
        <fullName evidence="7 8">Small ribosomal subunit protein bS20</fullName>
    </recommendedName>
</protein>
<comment type="function">
    <text evidence="1 8">Binds directly to 16S ribosomal RNA.</text>
</comment>
<dbReference type="HAMAP" id="MF_00500">
    <property type="entry name" value="Ribosomal_bS20"/>
    <property type="match status" value="1"/>
</dbReference>
<comment type="caution">
    <text evidence="11">The sequence shown here is derived from an EMBL/GenBank/DDBJ whole genome shotgun (WGS) entry which is preliminary data.</text>
</comment>
<dbReference type="SUPFAM" id="SSF46992">
    <property type="entry name" value="Ribosomal protein S20"/>
    <property type="match status" value="1"/>
</dbReference>
<dbReference type="InterPro" id="IPR036510">
    <property type="entry name" value="Ribosomal_bS20_sf"/>
</dbReference>
<keyword evidence="6 8" id="KW-0687">Ribonucleoprotein</keyword>
<organism evidence="11">
    <name type="scientific">Desulfatirhabdium butyrativorans</name>
    <dbReference type="NCBI Taxonomy" id="340467"/>
    <lineage>
        <taxon>Bacteria</taxon>
        <taxon>Pseudomonadati</taxon>
        <taxon>Thermodesulfobacteriota</taxon>
        <taxon>Desulfobacteria</taxon>
        <taxon>Desulfobacterales</taxon>
        <taxon>Desulfatirhabdiaceae</taxon>
        <taxon>Desulfatirhabdium</taxon>
    </lineage>
</organism>
<dbReference type="Pfam" id="PF01649">
    <property type="entry name" value="Ribosomal_S20p"/>
    <property type="match status" value="1"/>
</dbReference>
<evidence type="ECO:0000256" key="3">
    <source>
        <dbReference type="ARBA" id="ARBA00022730"/>
    </source>
</evidence>
<feature type="coiled-coil region" evidence="9">
    <location>
        <begin position="37"/>
        <end position="64"/>
    </location>
</feature>
<evidence type="ECO:0000256" key="8">
    <source>
        <dbReference type="HAMAP-Rule" id="MF_00500"/>
    </source>
</evidence>
<dbReference type="GO" id="GO:0070181">
    <property type="term" value="F:small ribosomal subunit rRNA binding"/>
    <property type="evidence" value="ECO:0007669"/>
    <property type="project" value="TreeGrafter"/>
</dbReference>
<dbReference type="FunFam" id="1.20.58.110:FF:000001">
    <property type="entry name" value="30S ribosomal protein S20"/>
    <property type="match status" value="1"/>
</dbReference>
<comment type="similarity">
    <text evidence="2 8">Belongs to the bacterial ribosomal protein bS20 family.</text>
</comment>
<name>A0A7C4RR86_9BACT</name>
<dbReference type="EMBL" id="DSUH01000108">
    <property type="protein sequence ID" value="HGU32156.1"/>
    <property type="molecule type" value="Genomic_DNA"/>
</dbReference>
<keyword evidence="3 8" id="KW-0699">rRNA-binding</keyword>
<dbReference type="InterPro" id="IPR002583">
    <property type="entry name" value="Ribosomal_bS20"/>
</dbReference>
<dbReference type="AlphaFoldDB" id="A0A7C4RR86"/>
<gene>
    <name evidence="8" type="primary">rpsT</name>
    <name evidence="11" type="ORF">ENS29_04790</name>
</gene>
<evidence type="ECO:0000256" key="4">
    <source>
        <dbReference type="ARBA" id="ARBA00022884"/>
    </source>
</evidence>
<dbReference type="GO" id="GO:0015935">
    <property type="term" value="C:small ribosomal subunit"/>
    <property type="evidence" value="ECO:0007669"/>
    <property type="project" value="TreeGrafter"/>
</dbReference>
<evidence type="ECO:0000256" key="5">
    <source>
        <dbReference type="ARBA" id="ARBA00022980"/>
    </source>
</evidence>
<evidence type="ECO:0000256" key="9">
    <source>
        <dbReference type="SAM" id="Coils"/>
    </source>
</evidence>
<dbReference type="PANTHER" id="PTHR33398:SF1">
    <property type="entry name" value="SMALL RIBOSOMAL SUBUNIT PROTEIN BS20C"/>
    <property type="match status" value="1"/>
</dbReference>
<dbReference type="PANTHER" id="PTHR33398">
    <property type="entry name" value="30S RIBOSOMAL PROTEIN S20"/>
    <property type="match status" value="1"/>
</dbReference>
<evidence type="ECO:0000256" key="1">
    <source>
        <dbReference type="ARBA" id="ARBA00003134"/>
    </source>
</evidence>
<dbReference type="GO" id="GO:0006412">
    <property type="term" value="P:translation"/>
    <property type="evidence" value="ECO:0007669"/>
    <property type="project" value="UniProtKB-UniRule"/>
</dbReference>
<dbReference type="Gene3D" id="1.20.58.110">
    <property type="entry name" value="Ribosomal protein S20"/>
    <property type="match status" value="1"/>
</dbReference>
<evidence type="ECO:0000256" key="2">
    <source>
        <dbReference type="ARBA" id="ARBA00007634"/>
    </source>
</evidence>